<dbReference type="InterPro" id="IPR035418">
    <property type="entry name" value="AraC-bd_2"/>
</dbReference>
<dbReference type="Pfam" id="PF12833">
    <property type="entry name" value="HTH_18"/>
    <property type="match status" value="1"/>
</dbReference>
<name>A0ABZ0Q8J8_9VIBR</name>
<reference evidence="5 6" key="1">
    <citation type="submission" date="2023-11" db="EMBL/GenBank/DDBJ databases">
        <title>Plant-associative lifestyle of Vibrio porteresiae and its evolutionary dynamics.</title>
        <authorList>
            <person name="Rameshkumar N."/>
            <person name="Kirti K."/>
        </authorList>
    </citation>
    <scope>NUCLEOTIDE SEQUENCE [LARGE SCALE GENOMIC DNA]</scope>
    <source>
        <strain evidence="5 6">MSSRF30</strain>
    </source>
</reference>
<evidence type="ECO:0000256" key="1">
    <source>
        <dbReference type="ARBA" id="ARBA00023015"/>
    </source>
</evidence>
<keyword evidence="1" id="KW-0805">Transcription regulation</keyword>
<gene>
    <name evidence="5" type="ORF">R8Z52_11560</name>
</gene>
<evidence type="ECO:0000313" key="6">
    <source>
        <dbReference type="Proteomes" id="UP001304071"/>
    </source>
</evidence>
<dbReference type="PROSITE" id="PS01124">
    <property type="entry name" value="HTH_ARAC_FAMILY_2"/>
    <property type="match status" value="1"/>
</dbReference>
<accession>A0ABZ0Q8J8</accession>
<dbReference type="Proteomes" id="UP001304071">
    <property type="component" value="Chromosome 1"/>
</dbReference>
<dbReference type="InterPro" id="IPR020449">
    <property type="entry name" value="Tscrpt_reg_AraC-type_HTH"/>
</dbReference>
<keyword evidence="3" id="KW-0804">Transcription</keyword>
<evidence type="ECO:0000256" key="2">
    <source>
        <dbReference type="ARBA" id="ARBA00023125"/>
    </source>
</evidence>
<dbReference type="EMBL" id="CP138203">
    <property type="protein sequence ID" value="WPC72763.1"/>
    <property type="molecule type" value="Genomic_DNA"/>
</dbReference>
<dbReference type="SMART" id="SM00342">
    <property type="entry name" value="HTH_ARAC"/>
    <property type="match status" value="1"/>
</dbReference>
<dbReference type="PANTHER" id="PTHR43280">
    <property type="entry name" value="ARAC-FAMILY TRANSCRIPTIONAL REGULATOR"/>
    <property type="match status" value="1"/>
</dbReference>
<organism evidence="5 6">
    <name type="scientific">Vibrio porteresiae DSM 19223</name>
    <dbReference type="NCBI Taxonomy" id="1123496"/>
    <lineage>
        <taxon>Bacteria</taxon>
        <taxon>Pseudomonadati</taxon>
        <taxon>Pseudomonadota</taxon>
        <taxon>Gammaproteobacteria</taxon>
        <taxon>Vibrionales</taxon>
        <taxon>Vibrionaceae</taxon>
        <taxon>Vibrio</taxon>
    </lineage>
</organism>
<dbReference type="RefSeq" id="WP_261892470.1">
    <property type="nucleotide sequence ID" value="NZ_AP024895.1"/>
</dbReference>
<dbReference type="Gene3D" id="1.10.10.60">
    <property type="entry name" value="Homeodomain-like"/>
    <property type="match status" value="1"/>
</dbReference>
<sequence length="322" mass="36445">MTTSNQADHGELSFDHWRDEATRAVIPLDYQCDTAKRFSGHICAQSVGGIQLARLQATPHAVKRTTSIIQSAKENHVIFNWLISGNCLAKQDGNETQFGQQSMWICDASRYYDLEFPDQFELVSMALPKSRLGTYHTNFDSLTVTELNRQSEVTGFVQGHLTKLVNHAPFVSSLMADRVAKATMEWVMMLLSEQWAAVGSRLSHSQMSIVMRVKQSIALWASNPELTGNDVAEHIGVSTRYINQLLNEEGMSLSRMIWLYRTQKAAEMLSDSQNLHRTISDIAYSTGFNDVAHFSRLFKKHFNVTPSQYRQHAERTSTALEH</sequence>
<dbReference type="PRINTS" id="PR00032">
    <property type="entry name" value="HTHARAC"/>
</dbReference>
<keyword evidence="6" id="KW-1185">Reference proteome</keyword>
<dbReference type="SUPFAM" id="SSF46689">
    <property type="entry name" value="Homeodomain-like"/>
    <property type="match status" value="1"/>
</dbReference>
<dbReference type="PANTHER" id="PTHR43280:SF31">
    <property type="entry name" value="TRANSCRIPTIONAL REGULATORY PROTEIN"/>
    <property type="match status" value="1"/>
</dbReference>
<dbReference type="Pfam" id="PF14525">
    <property type="entry name" value="AraC_binding_2"/>
    <property type="match status" value="1"/>
</dbReference>
<protein>
    <submittedName>
        <fullName evidence="5">AraC family transcriptional regulator</fullName>
    </submittedName>
</protein>
<dbReference type="InterPro" id="IPR009057">
    <property type="entry name" value="Homeodomain-like_sf"/>
</dbReference>
<evidence type="ECO:0000256" key="3">
    <source>
        <dbReference type="ARBA" id="ARBA00023163"/>
    </source>
</evidence>
<feature type="domain" description="HTH araC/xylS-type" evidence="4">
    <location>
        <begin position="211"/>
        <end position="312"/>
    </location>
</feature>
<dbReference type="InterPro" id="IPR018060">
    <property type="entry name" value="HTH_AraC"/>
</dbReference>
<evidence type="ECO:0000259" key="4">
    <source>
        <dbReference type="PROSITE" id="PS01124"/>
    </source>
</evidence>
<keyword evidence="2" id="KW-0238">DNA-binding</keyword>
<evidence type="ECO:0000313" key="5">
    <source>
        <dbReference type="EMBL" id="WPC72763.1"/>
    </source>
</evidence>
<proteinExistence type="predicted"/>